<dbReference type="EMBL" id="JAHRIN010069944">
    <property type="protein sequence ID" value="MEQ2216242.1"/>
    <property type="molecule type" value="Genomic_DNA"/>
</dbReference>
<protein>
    <recommendedName>
        <fullName evidence="1">FUZ/MON1/HPS1 second Longin domain-containing protein</fullName>
    </recommendedName>
</protein>
<feature type="non-terminal residue" evidence="2">
    <location>
        <position position="1"/>
    </location>
</feature>
<dbReference type="Pfam" id="PF19037">
    <property type="entry name" value="Fuz_longin_2"/>
    <property type="match status" value="1"/>
</dbReference>
<sequence>LCIEFLERRLVQQLNSSVERAGEEVLHAFVLVHTKLLAFYSSVLTTSDLLALIVMAQNMYPSNLDLDDTSPEKDGLYPMMPHSMYCLSLWPGITLVLLTKIPTSAVAMSVYKYLEDFDKLEKRLHEGHGGPASARSPLNIYDIRTKMDKFIKALGPNRLSCNRNRSAVVI</sequence>
<name>A0ABV0S6N6_9TELE</name>
<dbReference type="PANTHER" id="PTHR12761">
    <property type="entry name" value="HERMANSKY-PUDLAK SYNDROME PROTEIN 1"/>
    <property type="match status" value="1"/>
</dbReference>
<comment type="caution">
    <text evidence="2">The sequence shown here is derived from an EMBL/GenBank/DDBJ whole genome shotgun (WGS) entry which is preliminary data.</text>
</comment>
<dbReference type="PANTHER" id="PTHR12761:SF1">
    <property type="entry name" value="BLOC-3 COMPLEX MEMBER HPS1"/>
    <property type="match status" value="1"/>
</dbReference>
<organism evidence="2 3">
    <name type="scientific">Xenoophorus captivus</name>
    <dbReference type="NCBI Taxonomy" id="1517983"/>
    <lineage>
        <taxon>Eukaryota</taxon>
        <taxon>Metazoa</taxon>
        <taxon>Chordata</taxon>
        <taxon>Craniata</taxon>
        <taxon>Vertebrata</taxon>
        <taxon>Euteleostomi</taxon>
        <taxon>Actinopterygii</taxon>
        <taxon>Neopterygii</taxon>
        <taxon>Teleostei</taxon>
        <taxon>Neoteleostei</taxon>
        <taxon>Acanthomorphata</taxon>
        <taxon>Ovalentaria</taxon>
        <taxon>Atherinomorphae</taxon>
        <taxon>Cyprinodontiformes</taxon>
        <taxon>Goodeidae</taxon>
        <taxon>Xenoophorus</taxon>
    </lineage>
</organism>
<evidence type="ECO:0000313" key="3">
    <source>
        <dbReference type="Proteomes" id="UP001434883"/>
    </source>
</evidence>
<dbReference type="InterPro" id="IPR043971">
    <property type="entry name" value="FUZ/MON1/HPS1_longin_2"/>
</dbReference>
<feature type="domain" description="FUZ/MON1/HPS1 second Longin" evidence="1">
    <location>
        <begin position="24"/>
        <end position="111"/>
    </location>
</feature>
<keyword evidence="3" id="KW-1185">Reference proteome</keyword>
<accession>A0ABV0S6N6</accession>
<reference evidence="2 3" key="1">
    <citation type="submission" date="2021-06" db="EMBL/GenBank/DDBJ databases">
        <authorList>
            <person name="Palmer J.M."/>
        </authorList>
    </citation>
    <scope>NUCLEOTIDE SEQUENCE [LARGE SCALE GENOMIC DNA]</scope>
    <source>
        <strain evidence="2 3">XC_2019</strain>
        <tissue evidence="2">Muscle</tissue>
    </source>
</reference>
<dbReference type="InterPro" id="IPR026053">
    <property type="entry name" value="HPS1"/>
</dbReference>
<gene>
    <name evidence="2" type="ORF">XENOCAPTIV_013020</name>
</gene>
<dbReference type="Proteomes" id="UP001434883">
    <property type="component" value="Unassembled WGS sequence"/>
</dbReference>
<evidence type="ECO:0000259" key="1">
    <source>
        <dbReference type="Pfam" id="PF19037"/>
    </source>
</evidence>
<evidence type="ECO:0000313" key="2">
    <source>
        <dbReference type="EMBL" id="MEQ2216242.1"/>
    </source>
</evidence>
<proteinExistence type="predicted"/>